<dbReference type="SUPFAM" id="SSF100879">
    <property type="entry name" value="Lesion bypass DNA polymerase (Y-family), little finger domain"/>
    <property type="match status" value="1"/>
</dbReference>
<dbReference type="PANTHER" id="PTHR11076:SF35">
    <property type="entry name" value="DNA REPAIR PROTEIN HOMOLOG YOBH"/>
    <property type="match status" value="1"/>
</dbReference>
<evidence type="ECO:0000256" key="5">
    <source>
        <dbReference type="ARBA" id="ARBA00022932"/>
    </source>
</evidence>
<dbReference type="InterPro" id="IPR050116">
    <property type="entry name" value="DNA_polymerase-Y"/>
</dbReference>
<comment type="caution">
    <text evidence="7">The sequence shown here is derived from an EMBL/GenBank/DDBJ whole genome shotgun (WGS) entry which is preliminary data.</text>
</comment>
<evidence type="ECO:0000256" key="1">
    <source>
        <dbReference type="ARBA" id="ARBA00010945"/>
    </source>
</evidence>
<keyword evidence="2" id="KW-0515">Mutator protein</keyword>
<dbReference type="Gene3D" id="1.10.150.20">
    <property type="entry name" value="5' to 3' exonuclease, C-terminal subdomain"/>
    <property type="match status" value="1"/>
</dbReference>
<dbReference type="Gene3D" id="3.30.1490.100">
    <property type="entry name" value="DNA polymerase, Y-family, little finger domain"/>
    <property type="match status" value="1"/>
</dbReference>
<dbReference type="PANTHER" id="PTHR11076">
    <property type="entry name" value="DNA REPAIR POLYMERASE UMUC / TRANSFERASE FAMILY MEMBER"/>
    <property type="match status" value="1"/>
</dbReference>
<evidence type="ECO:0000256" key="4">
    <source>
        <dbReference type="ARBA" id="ARBA00022705"/>
    </source>
</evidence>
<dbReference type="Proteomes" id="UP001596310">
    <property type="component" value="Unassembled WGS sequence"/>
</dbReference>
<dbReference type="RefSeq" id="WP_125597210.1">
    <property type="nucleotide sequence ID" value="NZ_JBHSSM010000024.1"/>
</dbReference>
<dbReference type="InterPro" id="IPR036775">
    <property type="entry name" value="DNA_pol_Y-fam_lit_finger_sf"/>
</dbReference>
<comment type="similarity">
    <text evidence="1">Belongs to the DNA polymerase type-Y family.</text>
</comment>
<reference evidence="8" key="1">
    <citation type="journal article" date="2019" name="Int. J. Syst. Evol. Microbiol.">
        <title>The Global Catalogue of Microorganisms (GCM) 10K type strain sequencing project: providing services to taxonomists for standard genome sequencing and annotation.</title>
        <authorList>
            <consortium name="The Broad Institute Genomics Platform"/>
            <consortium name="The Broad Institute Genome Sequencing Center for Infectious Disease"/>
            <person name="Wu L."/>
            <person name="Ma J."/>
        </authorList>
    </citation>
    <scope>NUCLEOTIDE SEQUENCE [LARGE SCALE GENOMIC DNA]</scope>
    <source>
        <strain evidence="8">CCM 8897</strain>
    </source>
</reference>
<proteinExistence type="inferred from homology"/>
<organism evidence="7 8">
    <name type="scientific">Lapidilactobacillus achengensis</name>
    <dbReference type="NCBI Taxonomy" id="2486000"/>
    <lineage>
        <taxon>Bacteria</taxon>
        <taxon>Bacillati</taxon>
        <taxon>Bacillota</taxon>
        <taxon>Bacilli</taxon>
        <taxon>Lactobacillales</taxon>
        <taxon>Lactobacillaceae</taxon>
        <taxon>Lapidilactobacillus</taxon>
    </lineage>
</organism>
<keyword evidence="3" id="KW-0548">Nucleotidyltransferase</keyword>
<dbReference type="InterPro" id="IPR001126">
    <property type="entry name" value="UmuC"/>
</dbReference>
<gene>
    <name evidence="7" type="ORF">ACFQHW_11155</name>
</gene>
<evidence type="ECO:0000313" key="8">
    <source>
        <dbReference type="Proteomes" id="UP001596310"/>
    </source>
</evidence>
<accession>A0ABW1UQA1</accession>
<keyword evidence="5" id="KW-0808">Transferase</keyword>
<evidence type="ECO:0000259" key="6">
    <source>
        <dbReference type="PROSITE" id="PS50173"/>
    </source>
</evidence>
<keyword evidence="5" id="KW-0239">DNA-directed DNA polymerase</keyword>
<dbReference type="SUPFAM" id="SSF56672">
    <property type="entry name" value="DNA/RNA polymerases"/>
    <property type="match status" value="1"/>
</dbReference>
<dbReference type="InterPro" id="IPR043128">
    <property type="entry name" value="Rev_trsase/Diguanyl_cyclase"/>
</dbReference>
<evidence type="ECO:0000313" key="7">
    <source>
        <dbReference type="EMBL" id="MFC6316122.1"/>
    </source>
</evidence>
<keyword evidence="4" id="KW-0235">DNA replication</keyword>
<keyword evidence="8" id="KW-1185">Reference proteome</keyword>
<feature type="domain" description="UmuC" evidence="6">
    <location>
        <begin position="12"/>
        <end position="204"/>
    </location>
</feature>
<dbReference type="Pfam" id="PF11799">
    <property type="entry name" value="IMS_C"/>
    <property type="match status" value="1"/>
</dbReference>
<dbReference type="EMBL" id="JBHSSM010000024">
    <property type="protein sequence ID" value="MFC6316122.1"/>
    <property type="molecule type" value="Genomic_DNA"/>
</dbReference>
<name>A0ABW1UQA1_9LACO</name>
<dbReference type="Gene3D" id="3.40.1170.60">
    <property type="match status" value="1"/>
</dbReference>
<protein>
    <submittedName>
        <fullName evidence="7">Y-family DNA polymerase</fullName>
    </submittedName>
</protein>
<dbReference type="InterPro" id="IPR043502">
    <property type="entry name" value="DNA/RNA_pol_sf"/>
</dbReference>
<dbReference type="InterPro" id="IPR017961">
    <property type="entry name" value="DNA_pol_Y-fam_little_finger"/>
</dbReference>
<dbReference type="CDD" id="cd01700">
    <property type="entry name" value="PolY_Pol_V_umuC"/>
    <property type="match status" value="1"/>
</dbReference>
<dbReference type="Gene3D" id="3.30.70.270">
    <property type="match status" value="1"/>
</dbReference>
<evidence type="ECO:0000256" key="3">
    <source>
        <dbReference type="ARBA" id="ARBA00022695"/>
    </source>
</evidence>
<dbReference type="PROSITE" id="PS50173">
    <property type="entry name" value="UMUC"/>
    <property type="match status" value="1"/>
</dbReference>
<sequence length="433" mass="48449">MFDYQQEPVRTIMMIDSKSFYASVESVERGLNPLKSILVVVSQAPNTGGGGLVLAASPMAKKLYGISNVSRYYELPDDPRLLKVPPRMNLYIKKNLEINAIFQKYAAREDIHVYSIDESMLDLTQSWRLYGRSPQETARKIQQEIRAKVGVYTTVGIGDNPLLAKLAMDIEAKHSHSLMATWHYQTVPDTIWQIQNLTDVWGIGERTAIRLGKLGITNMYQLAHTDPYALQANMGVIGAQLFATAWGIDRSIIAQKYHPISKSYGNSQVLPRNYNQAADIEVVLREIAEQVGARIRKRHLQTGLVTIALGQAQKSTKTGRSFSSHQAKITPTNLNAELTQVVLGLFRAHWNGAPLRNLSVSYGALRADRSQQLNFFETTQTQVQRRRRDFVVDQLRQRYGFKTIVKASSLMQGGTAIQRAGLVGGHNGGNSYE</sequence>
<dbReference type="Pfam" id="PF00817">
    <property type="entry name" value="IMS"/>
    <property type="match status" value="1"/>
</dbReference>
<evidence type="ECO:0000256" key="2">
    <source>
        <dbReference type="ARBA" id="ARBA00022457"/>
    </source>
</evidence>